<reference evidence="8" key="1">
    <citation type="submission" date="2018-05" db="EMBL/GenBank/DDBJ databases">
        <authorList>
            <person name="Lanie J.A."/>
            <person name="Ng W.-L."/>
            <person name="Kazmierczak K.M."/>
            <person name="Andrzejewski T.M."/>
            <person name="Davidsen T.M."/>
            <person name="Wayne K.J."/>
            <person name="Tettelin H."/>
            <person name="Glass J.I."/>
            <person name="Rusch D."/>
            <person name="Podicherti R."/>
            <person name="Tsui H.-C.T."/>
            <person name="Winkler M.E."/>
        </authorList>
    </citation>
    <scope>NUCLEOTIDE SEQUENCE</scope>
</reference>
<evidence type="ECO:0000256" key="6">
    <source>
        <dbReference type="ARBA" id="ARBA00023033"/>
    </source>
</evidence>
<dbReference type="Gene3D" id="3.50.50.60">
    <property type="entry name" value="FAD/NAD(P)-binding domain"/>
    <property type="match status" value="1"/>
</dbReference>
<dbReference type="EMBL" id="UINC01004827">
    <property type="protein sequence ID" value="SVA17139.1"/>
    <property type="molecule type" value="Genomic_DNA"/>
</dbReference>
<keyword evidence="5" id="KW-0560">Oxidoreductase</keyword>
<evidence type="ECO:0000313" key="8">
    <source>
        <dbReference type="EMBL" id="SVA17139.1"/>
    </source>
</evidence>
<gene>
    <name evidence="8" type="ORF">METZ01_LOCUS69993</name>
</gene>
<dbReference type="GO" id="GO:0005741">
    <property type="term" value="C:mitochondrial outer membrane"/>
    <property type="evidence" value="ECO:0007669"/>
    <property type="project" value="TreeGrafter"/>
</dbReference>
<organism evidence="8">
    <name type="scientific">marine metagenome</name>
    <dbReference type="NCBI Taxonomy" id="408172"/>
    <lineage>
        <taxon>unclassified sequences</taxon>
        <taxon>metagenomes</taxon>
        <taxon>ecological metagenomes</taxon>
    </lineage>
</organism>
<dbReference type="Pfam" id="PF01494">
    <property type="entry name" value="FAD_binding_3"/>
    <property type="match status" value="1"/>
</dbReference>
<dbReference type="InterPro" id="IPR002938">
    <property type="entry name" value="FAD-bd"/>
</dbReference>
<comment type="cofactor">
    <cofactor evidence="1">
        <name>FAD</name>
        <dbReference type="ChEBI" id="CHEBI:57692"/>
    </cofactor>
</comment>
<protein>
    <recommendedName>
        <fullName evidence="7">FAD-binding domain-containing protein</fullName>
    </recommendedName>
</protein>
<sequence>MKIIIGSGLAGPLLAIYLSQRGYPVQLYEKRPDLRVENIPVGRSINLALSHRGIKAIKSADIFDKIEPLLIPMKGRMVHLSSGDIEFQPYSIHSHEYINSVSRGELNKILMTKAEASGKVQIYFDHSLLEIDGYTNELIFENGNRIPVAGHVFGADGAGSIIRNYIDEKVLSPSYVDPLGHDYKELHIAPGKDGEFQLDSSALHIWPRGKFMLIALPNTDKSFTCTLFLPAQGKRSFESLGTPELITEFFHTYFEDVQPLIENFPNTFFDNPTGKLATVYTDEWQYNNQYCLIGDAAHAVVPFFGQGMNASFEDCEVLMQCLDEAQGNWEGVCKKYSSVRKADGDAIAKMAIENYVEMRDLVTRKEFIQQKEIANILMERFPDRFIPRYNMVSFTSIPYSEVYRRGAIQKEIISKLDLGKPDITAAESMIKEKLSSLV</sequence>
<dbReference type="AlphaFoldDB" id="A0A381TMR0"/>
<dbReference type="InterPro" id="IPR036188">
    <property type="entry name" value="FAD/NAD-bd_sf"/>
</dbReference>
<dbReference type="GO" id="GO:0071949">
    <property type="term" value="F:FAD binding"/>
    <property type="evidence" value="ECO:0007669"/>
    <property type="project" value="InterPro"/>
</dbReference>
<keyword evidence="4" id="KW-0521">NADP</keyword>
<dbReference type="PRINTS" id="PR00420">
    <property type="entry name" value="RNGMNOXGNASE"/>
</dbReference>
<evidence type="ECO:0000256" key="1">
    <source>
        <dbReference type="ARBA" id="ARBA00001974"/>
    </source>
</evidence>
<proteinExistence type="predicted"/>
<keyword evidence="6" id="KW-0503">Monooxygenase</keyword>
<evidence type="ECO:0000259" key="7">
    <source>
        <dbReference type="Pfam" id="PF01494"/>
    </source>
</evidence>
<dbReference type="PANTHER" id="PTHR46028">
    <property type="entry name" value="KYNURENINE 3-MONOOXYGENASE"/>
    <property type="match status" value="1"/>
</dbReference>
<evidence type="ECO:0000256" key="3">
    <source>
        <dbReference type="ARBA" id="ARBA00022827"/>
    </source>
</evidence>
<accession>A0A381TMR0</accession>
<name>A0A381TMR0_9ZZZZ</name>
<dbReference type="GO" id="GO:0070189">
    <property type="term" value="P:kynurenine metabolic process"/>
    <property type="evidence" value="ECO:0007669"/>
    <property type="project" value="TreeGrafter"/>
</dbReference>
<keyword evidence="3" id="KW-0274">FAD</keyword>
<feature type="domain" description="FAD-binding" evidence="7">
    <location>
        <begin position="3"/>
        <end position="327"/>
    </location>
</feature>
<keyword evidence="2" id="KW-0285">Flavoprotein</keyword>
<evidence type="ECO:0000256" key="5">
    <source>
        <dbReference type="ARBA" id="ARBA00023002"/>
    </source>
</evidence>
<dbReference type="SUPFAM" id="SSF51905">
    <property type="entry name" value="FAD/NAD(P)-binding domain"/>
    <property type="match status" value="1"/>
</dbReference>
<evidence type="ECO:0000256" key="2">
    <source>
        <dbReference type="ARBA" id="ARBA00022630"/>
    </source>
</evidence>
<evidence type="ECO:0000256" key="4">
    <source>
        <dbReference type="ARBA" id="ARBA00022857"/>
    </source>
</evidence>
<dbReference type="GO" id="GO:0004502">
    <property type="term" value="F:kynurenine 3-monooxygenase activity"/>
    <property type="evidence" value="ECO:0007669"/>
    <property type="project" value="TreeGrafter"/>
</dbReference>
<dbReference type="PANTHER" id="PTHR46028:SF2">
    <property type="entry name" value="KYNURENINE 3-MONOOXYGENASE"/>
    <property type="match status" value="1"/>
</dbReference>